<feature type="binding site" description="covalent" evidence="7">
    <location>
        <position position="146"/>
    </location>
    <ligand>
        <name>heme c</name>
        <dbReference type="ChEBI" id="CHEBI:61717"/>
    </ligand>
</feature>
<dbReference type="EMBL" id="VLKG01000003">
    <property type="protein sequence ID" value="TWH76357.1"/>
    <property type="molecule type" value="Genomic_DNA"/>
</dbReference>
<reference evidence="9 10" key="1">
    <citation type="submission" date="2019-07" db="EMBL/GenBank/DDBJ databases">
        <title>Genomic Encyclopedia of Type Strains, Phase I: the one thousand microbial genomes (KMG-I) project.</title>
        <authorList>
            <person name="Kyrpides N."/>
        </authorList>
    </citation>
    <scope>NUCLEOTIDE SEQUENCE [LARGE SCALE GENOMIC DNA]</scope>
    <source>
        <strain evidence="9 10">DSM 375</strain>
    </source>
</reference>
<evidence type="ECO:0000256" key="8">
    <source>
        <dbReference type="SAM" id="SignalP"/>
    </source>
</evidence>
<dbReference type="AlphaFoldDB" id="A0A562IZH2"/>
<evidence type="ECO:0000256" key="3">
    <source>
        <dbReference type="ARBA" id="ARBA00022723"/>
    </source>
</evidence>
<dbReference type="InterPro" id="IPR010980">
    <property type="entry name" value="Cyt_c/b562"/>
</dbReference>
<dbReference type="PIRSF" id="PIRSF000027">
    <property type="entry name" value="Cytc_c_prime"/>
    <property type="match status" value="1"/>
</dbReference>
<feature type="binding site" description="covalent" evidence="7">
    <location>
        <position position="149"/>
    </location>
    <ligand>
        <name>heme c</name>
        <dbReference type="ChEBI" id="CHEBI:61717"/>
    </ligand>
</feature>
<keyword evidence="1" id="KW-0813">Transport</keyword>
<dbReference type="InterPro" id="IPR002321">
    <property type="entry name" value="Cyt_c_II"/>
</dbReference>
<feature type="binding site" description="axial binding residue" evidence="6">
    <location>
        <position position="150"/>
    </location>
    <ligand>
        <name>heme c</name>
        <dbReference type="ChEBI" id="CHEBI:61717"/>
    </ligand>
    <ligandPart>
        <name>Fe</name>
        <dbReference type="ChEBI" id="CHEBI:18248"/>
    </ligandPart>
</feature>
<dbReference type="SUPFAM" id="SSF47175">
    <property type="entry name" value="Cytochromes"/>
    <property type="match status" value="1"/>
</dbReference>
<dbReference type="Pfam" id="PF01322">
    <property type="entry name" value="Cytochrom_C_2"/>
    <property type="match status" value="1"/>
</dbReference>
<name>A0A562IZH2_9GAMM</name>
<dbReference type="PROSITE" id="PS51009">
    <property type="entry name" value="CYTCII"/>
    <property type="match status" value="1"/>
</dbReference>
<keyword evidence="4" id="KW-0249">Electron transport</keyword>
<comment type="PTM">
    <text evidence="7">Binds 1 heme group per subunit.</text>
</comment>
<dbReference type="Gene3D" id="1.20.120.10">
    <property type="entry name" value="Cytochrome c/b562"/>
    <property type="match status" value="1"/>
</dbReference>
<organism evidence="9 10">
    <name type="scientific">Azomonas agilis</name>
    <dbReference type="NCBI Taxonomy" id="116849"/>
    <lineage>
        <taxon>Bacteria</taxon>
        <taxon>Pseudomonadati</taxon>
        <taxon>Pseudomonadota</taxon>
        <taxon>Gammaproteobacteria</taxon>
        <taxon>Pseudomonadales</taxon>
        <taxon>Pseudomonadaceae</taxon>
        <taxon>Azomonas</taxon>
    </lineage>
</organism>
<feature type="chain" id="PRO_5021849183" evidence="8">
    <location>
        <begin position="23"/>
        <end position="158"/>
    </location>
</feature>
<dbReference type="Proteomes" id="UP000319627">
    <property type="component" value="Unassembled WGS sequence"/>
</dbReference>
<proteinExistence type="predicted"/>
<keyword evidence="8" id="KW-0732">Signal</keyword>
<dbReference type="InterPro" id="IPR012127">
    <property type="entry name" value="Cyt_c_prime"/>
</dbReference>
<dbReference type="RefSeq" id="WP_425457478.1">
    <property type="nucleotide sequence ID" value="NZ_VLKG01000003.1"/>
</dbReference>
<dbReference type="GO" id="GO:0020037">
    <property type="term" value="F:heme binding"/>
    <property type="evidence" value="ECO:0007669"/>
    <property type="project" value="InterPro"/>
</dbReference>
<dbReference type="GO" id="GO:0009055">
    <property type="term" value="F:electron transfer activity"/>
    <property type="evidence" value="ECO:0007669"/>
    <property type="project" value="InterPro"/>
</dbReference>
<evidence type="ECO:0000256" key="1">
    <source>
        <dbReference type="ARBA" id="ARBA00022448"/>
    </source>
</evidence>
<dbReference type="InterPro" id="IPR015984">
    <property type="entry name" value="Cyt_c_prime_subgr"/>
</dbReference>
<sequence>MNALMMSTLSAAALLVSLNLQAAPLSAEDQIEYRQAGYSFMSWNMGKIKAQVVDGSVPFDAKQVQAAANVVAAIANSGMGALYGPDTAQDKMGDKTRLKPEFFKNLEQAGTLAKNFNAAANALATEAATGDKEKIKVAFGEVGGTCKACHDQFRSKSK</sequence>
<evidence type="ECO:0000313" key="10">
    <source>
        <dbReference type="Proteomes" id="UP000319627"/>
    </source>
</evidence>
<dbReference type="GO" id="GO:0005506">
    <property type="term" value="F:iron ion binding"/>
    <property type="evidence" value="ECO:0007669"/>
    <property type="project" value="InterPro"/>
</dbReference>
<dbReference type="PRINTS" id="PR00608">
    <property type="entry name" value="CYTCHROMECII"/>
</dbReference>
<feature type="signal peptide" evidence="8">
    <location>
        <begin position="1"/>
        <end position="22"/>
    </location>
</feature>
<evidence type="ECO:0000256" key="5">
    <source>
        <dbReference type="ARBA" id="ARBA00023004"/>
    </source>
</evidence>
<dbReference type="GO" id="GO:0042597">
    <property type="term" value="C:periplasmic space"/>
    <property type="evidence" value="ECO:0007669"/>
    <property type="project" value="InterPro"/>
</dbReference>
<comment type="caution">
    <text evidence="9">The sequence shown here is derived from an EMBL/GenBank/DDBJ whole genome shotgun (WGS) entry which is preliminary data.</text>
</comment>
<evidence type="ECO:0000313" key="9">
    <source>
        <dbReference type="EMBL" id="TWH76357.1"/>
    </source>
</evidence>
<evidence type="ECO:0000256" key="2">
    <source>
        <dbReference type="ARBA" id="ARBA00022617"/>
    </source>
</evidence>
<evidence type="ECO:0000256" key="6">
    <source>
        <dbReference type="PIRSR" id="PIRSR000027-1"/>
    </source>
</evidence>
<keyword evidence="10" id="KW-1185">Reference proteome</keyword>
<accession>A0A562IZH2</accession>
<protein>
    <submittedName>
        <fullName evidence="9">Cytochrome c556</fullName>
    </submittedName>
</protein>
<dbReference type="GO" id="GO:0022900">
    <property type="term" value="P:electron transport chain"/>
    <property type="evidence" value="ECO:0007669"/>
    <property type="project" value="InterPro"/>
</dbReference>
<evidence type="ECO:0000256" key="4">
    <source>
        <dbReference type="ARBA" id="ARBA00022982"/>
    </source>
</evidence>
<keyword evidence="5 6" id="KW-0408">Iron</keyword>
<keyword evidence="2 7" id="KW-0349">Heme</keyword>
<keyword evidence="3 6" id="KW-0479">Metal-binding</keyword>
<evidence type="ECO:0000256" key="7">
    <source>
        <dbReference type="PIRSR" id="PIRSR000027-2"/>
    </source>
</evidence>
<gene>
    <name evidence="9" type="ORF">LX59_01280</name>
</gene>